<sequence>MQAVQVPVPAAITCCADDLVDNIQDAKMNLTEATFAGTTVGVHSGMLDDLDEVVPELEAQLEAFGAGTERNLLITGHSLGATLSGLSAARLAADGFNVSALSPRPQQADDCTLPSLTFLPILPTFLLRQPDAETEQVDQCSLPGLTRGPAAEPGLCRDIVLPYVERFCDTPFDQLGGKSELQVSLNIFAWQLLCAGNREATLFALNNDPSWCCLFEYAYQLVGGVLEDMLMQVALQHAAPNYLRYADACVSSGDAAEQIMYCINNSKEAAAVLASIEA</sequence>
<protein>
    <recommendedName>
        <fullName evidence="1">Fungal lipase-type domain-containing protein</fullName>
    </recommendedName>
</protein>
<dbReference type="EMBL" id="JADXDR010000012">
    <property type="protein sequence ID" value="KAI7845898.1"/>
    <property type="molecule type" value="Genomic_DNA"/>
</dbReference>
<accession>A0AAD5H8Y3</accession>
<reference evidence="2" key="1">
    <citation type="submission" date="2020-11" db="EMBL/GenBank/DDBJ databases">
        <title>Chlorella ohadii genome sequencing and assembly.</title>
        <authorList>
            <person name="Murik O."/>
            <person name="Treves H."/>
            <person name="Kedem I."/>
            <person name="Shotland Y."/>
            <person name="Kaplan A."/>
        </authorList>
    </citation>
    <scope>NUCLEOTIDE SEQUENCE</scope>
    <source>
        <strain evidence="2">1</strain>
    </source>
</reference>
<dbReference type="GO" id="GO:0006629">
    <property type="term" value="P:lipid metabolic process"/>
    <property type="evidence" value="ECO:0007669"/>
    <property type="project" value="InterPro"/>
</dbReference>
<gene>
    <name evidence="2" type="ORF">COHA_000631</name>
</gene>
<evidence type="ECO:0000313" key="3">
    <source>
        <dbReference type="Proteomes" id="UP001205105"/>
    </source>
</evidence>
<dbReference type="AlphaFoldDB" id="A0AAD5H8Y3"/>
<evidence type="ECO:0000313" key="2">
    <source>
        <dbReference type="EMBL" id="KAI7845898.1"/>
    </source>
</evidence>
<dbReference type="InterPro" id="IPR002921">
    <property type="entry name" value="Fungal_lipase-type"/>
</dbReference>
<dbReference type="SUPFAM" id="SSF53474">
    <property type="entry name" value="alpha/beta-Hydrolases"/>
    <property type="match status" value="1"/>
</dbReference>
<keyword evidence="3" id="KW-1185">Reference proteome</keyword>
<dbReference type="Gene3D" id="3.40.50.1820">
    <property type="entry name" value="alpha/beta hydrolase"/>
    <property type="match status" value="1"/>
</dbReference>
<proteinExistence type="predicted"/>
<name>A0AAD5H8Y3_9CHLO</name>
<organism evidence="2 3">
    <name type="scientific">Chlorella ohadii</name>
    <dbReference type="NCBI Taxonomy" id="2649997"/>
    <lineage>
        <taxon>Eukaryota</taxon>
        <taxon>Viridiplantae</taxon>
        <taxon>Chlorophyta</taxon>
        <taxon>core chlorophytes</taxon>
        <taxon>Trebouxiophyceae</taxon>
        <taxon>Chlorellales</taxon>
        <taxon>Chlorellaceae</taxon>
        <taxon>Chlorella clade</taxon>
        <taxon>Chlorella</taxon>
    </lineage>
</organism>
<dbReference type="InterPro" id="IPR029058">
    <property type="entry name" value="AB_hydrolase_fold"/>
</dbReference>
<comment type="caution">
    <text evidence="2">The sequence shown here is derived from an EMBL/GenBank/DDBJ whole genome shotgun (WGS) entry which is preliminary data.</text>
</comment>
<evidence type="ECO:0000259" key="1">
    <source>
        <dbReference type="Pfam" id="PF01764"/>
    </source>
</evidence>
<dbReference type="Pfam" id="PF01764">
    <property type="entry name" value="Lipase_3"/>
    <property type="match status" value="1"/>
</dbReference>
<dbReference type="Proteomes" id="UP001205105">
    <property type="component" value="Unassembled WGS sequence"/>
</dbReference>
<feature type="domain" description="Fungal lipase-type" evidence="1">
    <location>
        <begin position="21"/>
        <end position="97"/>
    </location>
</feature>